<reference evidence="2" key="1">
    <citation type="journal article" date="2014" name="Proc. Natl. Acad. Sci. U.S.A.">
        <title>Extensive sampling of basidiomycete genomes demonstrates inadequacy of the white-rot/brown-rot paradigm for wood decay fungi.</title>
        <authorList>
            <person name="Riley R."/>
            <person name="Salamov A.A."/>
            <person name="Brown D.W."/>
            <person name="Nagy L.G."/>
            <person name="Floudas D."/>
            <person name="Held B.W."/>
            <person name="Levasseur A."/>
            <person name="Lombard V."/>
            <person name="Morin E."/>
            <person name="Otillar R."/>
            <person name="Lindquist E.A."/>
            <person name="Sun H."/>
            <person name="LaButti K.M."/>
            <person name="Schmutz J."/>
            <person name="Jabbour D."/>
            <person name="Luo H."/>
            <person name="Baker S.E."/>
            <person name="Pisabarro A.G."/>
            <person name="Walton J.D."/>
            <person name="Blanchette R.A."/>
            <person name="Henrissat B."/>
            <person name="Martin F."/>
            <person name="Cullen D."/>
            <person name="Hibbett D.S."/>
            <person name="Grigoriev I.V."/>
        </authorList>
    </citation>
    <scope>NUCLEOTIDE SEQUENCE [LARGE SCALE GENOMIC DNA]</scope>
    <source>
        <strain evidence="2">FD-172 SS1</strain>
    </source>
</reference>
<protein>
    <submittedName>
        <fullName evidence="1">Uncharacterized protein</fullName>
    </submittedName>
</protein>
<accession>A0A067MFC3</accession>
<proteinExistence type="predicted"/>
<dbReference type="InParanoid" id="A0A067MFC3"/>
<organism evidence="1 2">
    <name type="scientific">Botryobasidium botryosum (strain FD-172 SS1)</name>
    <dbReference type="NCBI Taxonomy" id="930990"/>
    <lineage>
        <taxon>Eukaryota</taxon>
        <taxon>Fungi</taxon>
        <taxon>Dikarya</taxon>
        <taxon>Basidiomycota</taxon>
        <taxon>Agaricomycotina</taxon>
        <taxon>Agaricomycetes</taxon>
        <taxon>Cantharellales</taxon>
        <taxon>Botryobasidiaceae</taxon>
        <taxon>Botryobasidium</taxon>
    </lineage>
</organism>
<sequence length="184" mass="20525">MRSGMAALVSTLLHPTWDRPLPNTCPVTTDPCYRAARTSTNLCFREIPWVPRFVCARLTNPSGLVLAVVNRWGSSRFLRGLGATCIAKYPPGSGRAPHLFFSGRHADLQAREARKISQASLRELLGRLDFLGLRSNAYPESNLPPHPKNSQIGAYTFISRCLQNLPCTFLHSIFFWDLDTVLSP</sequence>
<dbReference type="HOGENOM" id="CLU_1467930_0_0_1"/>
<keyword evidence="2" id="KW-1185">Reference proteome</keyword>
<evidence type="ECO:0000313" key="1">
    <source>
        <dbReference type="EMBL" id="KDQ10582.1"/>
    </source>
</evidence>
<name>A0A067MFC3_BOTB1</name>
<evidence type="ECO:0000313" key="2">
    <source>
        <dbReference type="Proteomes" id="UP000027195"/>
    </source>
</evidence>
<dbReference type="AlphaFoldDB" id="A0A067MFC3"/>
<gene>
    <name evidence="1" type="ORF">BOTBODRAFT_490445</name>
</gene>
<dbReference type="EMBL" id="KL198066">
    <property type="protein sequence ID" value="KDQ10582.1"/>
    <property type="molecule type" value="Genomic_DNA"/>
</dbReference>
<dbReference type="Proteomes" id="UP000027195">
    <property type="component" value="Unassembled WGS sequence"/>
</dbReference>